<dbReference type="OrthoDB" id="3491794at2759"/>
<keyword evidence="3" id="KW-1185">Reference proteome</keyword>
<dbReference type="EMBL" id="FJOG01000002">
    <property type="protein sequence ID" value="CZR52105.1"/>
    <property type="molecule type" value="Genomic_DNA"/>
</dbReference>
<feature type="compositionally biased region" description="Low complexity" evidence="1">
    <location>
        <begin position="77"/>
        <end position="87"/>
    </location>
</feature>
<reference evidence="2" key="1">
    <citation type="submission" date="2016-03" db="EMBL/GenBank/DDBJ databases">
        <authorList>
            <person name="Ploux O."/>
        </authorList>
    </citation>
    <scope>NUCLEOTIDE SEQUENCE [LARGE SCALE GENOMIC DNA]</scope>
    <source>
        <strain evidence="2">UAMH 11012</strain>
    </source>
</reference>
<evidence type="ECO:0000313" key="2">
    <source>
        <dbReference type="EMBL" id="CZR52105.1"/>
    </source>
</evidence>
<feature type="compositionally biased region" description="Low complexity" evidence="1">
    <location>
        <begin position="135"/>
        <end position="146"/>
    </location>
</feature>
<feature type="region of interest" description="Disordered" evidence="1">
    <location>
        <begin position="225"/>
        <end position="244"/>
    </location>
</feature>
<proteinExistence type="predicted"/>
<feature type="region of interest" description="Disordered" evidence="1">
    <location>
        <begin position="1"/>
        <end position="168"/>
    </location>
</feature>
<dbReference type="Proteomes" id="UP000184330">
    <property type="component" value="Unassembled WGS sequence"/>
</dbReference>
<sequence>MDTSITPISLDGDTIAISRGTDGDCNQLSFSSKSPHPPSSRPAFPSQPNPVSTSITHPDTLLQPSDFQLWAVPPSSPLSAAAAPTSTNQNNGSSTVRPPRPPLSTSTYDPLSTAASSTSSSSSAQANDGPPVTHLPPSASSHLSPPRNVINHALPSTVSSASSSTVPRPCDPAEYFSNEVGSNNTKRIGYLVEATKDFIQSASLDRRIFTTVLGLWLRIFDGGDDDDSGNDSGDGPSSASGSDPTLRLTDLSRVYATIERQFHFADFLYIVYFAHEIEQVIESLDRKVGQGIGRGRQTVAFSETAGALGMQEKEVKAMITRSRNYMLLLQYGGPGFLLQIGPSVNALWQHRLKEDDIRVLLKYRKDHLPELDEQARALAPFASRILAVGMVAFGWSYCELEATSSGLTDSIRQHTDLQQLARDAKDLTITQSLRYLEVEGGPIQKKRRCSDSDDARPVKRVRPLQSGEPDISLMTGLSPMPGEQEMPMMTWLLPMPGELEITDMTGLLPMPEELPISTGMQPFQGPGMSTMQPTQTLGQDASMMSNRQLTTECPQTYENWADETQGWK</sequence>
<accession>A0A1L7WH83</accession>
<organism evidence="2 3">
    <name type="scientific">Phialocephala subalpina</name>
    <dbReference type="NCBI Taxonomy" id="576137"/>
    <lineage>
        <taxon>Eukaryota</taxon>
        <taxon>Fungi</taxon>
        <taxon>Dikarya</taxon>
        <taxon>Ascomycota</taxon>
        <taxon>Pezizomycotina</taxon>
        <taxon>Leotiomycetes</taxon>
        <taxon>Helotiales</taxon>
        <taxon>Mollisiaceae</taxon>
        <taxon>Phialocephala</taxon>
        <taxon>Phialocephala fortinii species complex</taxon>
    </lineage>
</organism>
<protein>
    <submittedName>
        <fullName evidence="2">Uncharacterized protein</fullName>
    </submittedName>
</protein>
<feature type="compositionally biased region" description="Polar residues" evidence="1">
    <location>
        <begin position="49"/>
        <end position="66"/>
    </location>
</feature>
<gene>
    <name evidence="2" type="ORF">PAC_01982</name>
</gene>
<feature type="compositionally biased region" description="Low complexity" evidence="1">
    <location>
        <begin position="230"/>
        <end position="243"/>
    </location>
</feature>
<feature type="compositionally biased region" description="Pro residues" evidence="1">
    <location>
        <begin position="35"/>
        <end position="48"/>
    </location>
</feature>
<evidence type="ECO:0000313" key="3">
    <source>
        <dbReference type="Proteomes" id="UP000184330"/>
    </source>
</evidence>
<feature type="compositionally biased region" description="Low complexity" evidence="1">
    <location>
        <begin position="112"/>
        <end position="124"/>
    </location>
</feature>
<evidence type="ECO:0000256" key="1">
    <source>
        <dbReference type="SAM" id="MobiDB-lite"/>
    </source>
</evidence>
<dbReference type="AlphaFoldDB" id="A0A1L7WH83"/>
<name>A0A1L7WH83_9HELO</name>
<feature type="region of interest" description="Disordered" evidence="1">
    <location>
        <begin position="444"/>
        <end position="477"/>
    </location>
</feature>
<feature type="compositionally biased region" description="Low complexity" evidence="1">
    <location>
        <begin position="156"/>
        <end position="166"/>
    </location>
</feature>